<feature type="chain" id="PRO_5034981628" evidence="3">
    <location>
        <begin position="18"/>
        <end position="482"/>
    </location>
</feature>
<organism evidence="4 5">
    <name type="scientific">Pseudocercospora fuligena</name>
    <dbReference type="NCBI Taxonomy" id="685502"/>
    <lineage>
        <taxon>Eukaryota</taxon>
        <taxon>Fungi</taxon>
        <taxon>Dikarya</taxon>
        <taxon>Ascomycota</taxon>
        <taxon>Pezizomycotina</taxon>
        <taxon>Dothideomycetes</taxon>
        <taxon>Dothideomycetidae</taxon>
        <taxon>Mycosphaerellales</taxon>
        <taxon>Mycosphaerellaceae</taxon>
        <taxon>Pseudocercospora</taxon>
    </lineage>
</organism>
<feature type="signal peptide" evidence="3">
    <location>
        <begin position="1"/>
        <end position="17"/>
    </location>
</feature>
<proteinExistence type="inferred from homology"/>
<dbReference type="EMBL" id="JABCIY010000175">
    <property type="protein sequence ID" value="KAF7190167.1"/>
    <property type="molecule type" value="Genomic_DNA"/>
</dbReference>
<comment type="similarity">
    <text evidence="2">Belongs to the glycosyl hydrolase 88 family.</text>
</comment>
<gene>
    <name evidence="4" type="ORF">HII31_08498</name>
</gene>
<evidence type="ECO:0000313" key="4">
    <source>
        <dbReference type="EMBL" id="KAF7190167.1"/>
    </source>
</evidence>
<reference evidence="4" key="1">
    <citation type="submission" date="2020-04" db="EMBL/GenBank/DDBJ databases">
        <title>Draft genome resource of the tomato pathogen Pseudocercospora fuligena.</title>
        <authorList>
            <person name="Zaccaron A."/>
        </authorList>
    </citation>
    <scope>NUCLEOTIDE SEQUENCE</scope>
    <source>
        <strain evidence="4">PF001</strain>
    </source>
</reference>
<protein>
    <submittedName>
        <fullName evidence="4">Unsaturated glucuronyl hydrolase</fullName>
    </submittedName>
</protein>
<comment type="caution">
    <text evidence="4">The sequence shown here is derived from an EMBL/GenBank/DDBJ whole genome shotgun (WGS) entry which is preliminary data.</text>
</comment>
<keyword evidence="1 4" id="KW-0378">Hydrolase</keyword>
<accession>A0A8H6VGZ9</accession>
<keyword evidence="3" id="KW-0732">Signal</keyword>
<dbReference type="PANTHER" id="PTHR36845">
    <property type="entry name" value="HYDROLASE, PUTATIVE (AFU_ORTHOLOGUE AFUA_7G05090)-RELATED"/>
    <property type="match status" value="1"/>
</dbReference>
<name>A0A8H6VGZ9_9PEZI</name>
<dbReference type="SUPFAM" id="SSF48208">
    <property type="entry name" value="Six-hairpin glycosidases"/>
    <property type="match status" value="1"/>
</dbReference>
<dbReference type="InterPro" id="IPR012341">
    <property type="entry name" value="6hp_glycosidase-like_sf"/>
</dbReference>
<dbReference type="GO" id="GO:0052757">
    <property type="term" value="F:chondroitin hydrolase activity"/>
    <property type="evidence" value="ECO:0007669"/>
    <property type="project" value="TreeGrafter"/>
</dbReference>
<dbReference type="InterPro" id="IPR008928">
    <property type="entry name" value="6-hairpin_glycosidase_sf"/>
</dbReference>
<evidence type="ECO:0000256" key="1">
    <source>
        <dbReference type="ARBA" id="ARBA00022801"/>
    </source>
</evidence>
<dbReference type="AlphaFoldDB" id="A0A8H6VGZ9"/>
<dbReference type="GO" id="GO:0000272">
    <property type="term" value="P:polysaccharide catabolic process"/>
    <property type="evidence" value="ECO:0007669"/>
    <property type="project" value="TreeGrafter"/>
</dbReference>
<dbReference type="Proteomes" id="UP000660729">
    <property type="component" value="Unassembled WGS sequence"/>
</dbReference>
<dbReference type="InterPro" id="IPR052369">
    <property type="entry name" value="UG_Glycosaminoglycan_Hydrolase"/>
</dbReference>
<dbReference type="Gene3D" id="1.50.10.10">
    <property type="match status" value="1"/>
</dbReference>
<dbReference type="PANTHER" id="PTHR36845:SF1">
    <property type="entry name" value="HYDROLASE, PUTATIVE (AFU_ORTHOLOGUE AFUA_7G05090)-RELATED"/>
    <property type="match status" value="1"/>
</dbReference>
<dbReference type="OrthoDB" id="2317065at2759"/>
<evidence type="ECO:0000256" key="3">
    <source>
        <dbReference type="SAM" id="SignalP"/>
    </source>
</evidence>
<evidence type="ECO:0000313" key="5">
    <source>
        <dbReference type="Proteomes" id="UP000660729"/>
    </source>
</evidence>
<evidence type="ECO:0000256" key="2">
    <source>
        <dbReference type="ARBA" id="ARBA00038358"/>
    </source>
</evidence>
<keyword evidence="5" id="KW-1185">Reference proteome</keyword>
<sequence>MQFYTLAFMAMAESASAAVIPNVHHDGLRELFAENIQARLWRTALTQAPSLDDEHGWPQYTEGAHNNTPNLDEAVEHGTYVKFSASSWTAGFFPDSLWQIYNREKNLLHFHESLQGQPPLEEWLQVAQQWTDPLIANSNLTDTHDLGFLAKPFESALTYNDETKWLPVLANMSNNLAARYVPEAGVIRSWDTNNSTYTQRGSHEDSVLVIIDNMMNLALLARSAAKYTGNQTHLDVARSHADKTRDHHVRPDGSSYHVCDYSATTGELYLCRTAQGLADNSTWARGQAWGIYGFAEAYSSLEDQSYLETSIKMAEWFPNRLPQDGVPFWDFDAPFIPNVTPRDSSAATIAASGMLLLQEQIEKHPQAVSQGRNYRHAAVKLLKDTVALSLAGEITFVDINKEDPAASLGASTDVSTPANTAESKGFEAILLHATANNNPQAGDGRNYDSGLVYGDFYLIEAGNRLMARQGKHGNEHEHRASH</sequence>